<organism evidence="1 2">
    <name type="scientific">Rhododendron molle</name>
    <name type="common">Chinese azalea</name>
    <name type="synonym">Azalea mollis</name>
    <dbReference type="NCBI Taxonomy" id="49168"/>
    <lineage>
        <taxon>Eukaryota</taxon>
        <taxon>Viridiplantae</taxon>
        <taxon>Streptophyta</taxon>
        <taxon>Embryophyta</taxon>
        <taxon>Tracheophyta</taxon>
        <taxon>Spermatophyta</taxon>
        <taxon>Magnoliopsida</taxon>
        <taxon>eudicotyledons</taxon>
        <taxon>Gunneridae</taxon>
        <taxon>Pentapetalae</taxon>
        <taxon>asterids</taxon>
        <taxon>Ericales</taxon>
        <taxon>Ericaceae</taxon>
        <taxon>Ericoideae</taxon>
        <taxon>Rhodoreae</taxon>
        <taxon>Rhododendron</taxon>
    </lineage>
</organism>
<accession>A0ACC0Q758</accession>
<dbReference type="EMBL" id="CM046388">
    <property type="protein sequence ID" value="KAI8573565.1"/>
    <property type="molecule type" value="Genomic_DNA"/>
</dbReference>
<gene>
    <name evidence="1" type="ORF">RHMOL_Rhmol01G0287300</name>
</gene>
<reference evidence="1" key="1">
    <citation type="submission" date="2022-02" db="EMBL/GenBank/DDBJ databases">
        <title>Plant Genome Project.</title>
        <authorList>
            <person name="Zhang R.-G."/>
        </authorList>
    </citation>
    <scope>NUCLEOTIDE SEQUENCE</scope>
    <source>
        <strain evidence="1">AT1</strain>
    </source>
</reference>
<protein>
    <submittedName>
        <fullName evidence="1">Uncharacterized protein</fullName>
    </submittedName>
</protein>
<evidence type="ECO:0000313" key="2">
    <source>
        <dbReference type="Proteomes" id="UP001062846"/>
    </source>
</evidence>
<proteinExistence type="predicted"/>
<dbReference type="Proteomes" id="UP001062846">
    <property type="component" value="Chromosome 1"/>
</dbReference>
<sequence>MLKGERMAKRSSFGIGSVVRKRLSDITNSIPQPKSPFPDKKLSLTNSSAKEHIDHLVKENIALAKLIADKKYAFVVLGLSSCAFSAILFLKLDRWIIFSSETECAPSIFQELNLGKDKFKALQHKIVCKDAVIKAKNLELEGKAQVNNNQKNCSQLWALQPHLNKLLKKRSPKAKDKPVSGFWGFEAGMEGRVKKYHRQVSPERAKVWTEKSPKYQQSNRRVPVVYYLCKNRQLEHPHFIEVPVSSPDGLYLRDVIAKLNVLRGRGMASMYSWSCKRSYKNGFVWHDICEDDLILPAQGSEYVLKGSELFEEYHSGRFSPAEVTKSKNQRQLPEPAPLRAHDDSSSSSSMNGRDSKHSQDDELSPPVRHTDSSGVSPVYRDGKSSPWNGCLSLAEYKVHKGDGLADASTQTEETVIRTNKVGETCTRGVSTDDGSLEPESTESCETRVPRVKESSDISRESISPPPPSSSTSSSGGKTATLESLIRVDARKANSFRILEEEECRMPLNTKLKASNMLMQLISCGSISVKDHSFSLIPTYRPSFPYSKFPSPLFSTSHVMGELDCLIENPRLMGLRLEDKEYFSGSLFEKTMLKEEGDRFSALKRSSSYNADRSSKQYDLAADKEETLVRSKCIPLSIKVSLSKHPRSESMRSPVSEGPRISSDGADSSRTINPSMSNGSSQRITEPSTGKQQSNRLDSFREEKEKACFWSSGYNPINTL</sequence>
<keyword evidence="2" id="KW-1185">Reference proteome</keyword>
<comment type="caution">
    <text evidence="1">The sequence shown here is derived from an EMBL/GenBank/DDBJ whole genome shotgun (WGS) entry which is preliminary data.</text>
</comment>
<name>A0ACC0Q758_RHOML</name>
<evidence type="ECO:0000313" key="1">
    <source>
        <dbReference type="EMBL" id="KAI8573565.1"/>
    </source>
</evidence>